<keyword evidence="2" id="KW-1185">Reference proteome</keyword>
<dbReference type="EMBL" id="FXSZ01000006">
    <property type="protein sequence ID" value="SMO67980.1"/>
    <property type="molecule type" value="Genomic_DNA"/>
</dbReference>
<reference evidence="1 2" key="1">
    <citation type="submission" date="2017-05" db="EMBL/GenBank/DDBJ databases">
        <authorList>
            <person name="Varghese N."/>
            <person name="Submissions S."/>
        </authorList>
    </citation>
    <scope>NUCLEOTIDE SEQUENCE [LARGE SCALE GENOMIC DNA]</scope>
    <source>
        <strain evidence="1 2">DSM 21342</strain>
    </source>
</reference>
<protein>
    <submittedName>
        <fullName evidence="1">Uncharacterized protein</fullName>
    </submittedName>
</protein>
<dbReference type="RefSeq" id="WP_185955248.1">
    <property type="nucleotide sequence ID" value="NZ_FXSZ01000006.1"/>
</dbReference>
<dbReference type="AlphaFoldDB" id="A0A521DAS0"/>
<gene>
    <name evidence="1" type="ORF">SAMN06265350_10668</name>
</gene>
<proteinExistence type="predicted"/>
<accession>A0A521DAS0</accession>
<organism evidence="1 2">
    <name type="scientific">Solitalea koreensis</name>
    <dbReference type="NCBI Taxonomy" id="543615"/>
    <lineage>
        <taxon>Bacteria</taxon>
        <taxon>Pseudomonadati</taxon>
        <taxon>Bacteroidota</taxon>
        <taxon>Sphingobacteriia</taxon>
        <taxon>Sphingobacteriales</taxon>
        <taxon>Sphingobacteriaceae</taxon>
        <taxon>Solitalea</taxon>
    </lineage>
</organism>
<evidence type="ECO:0000313" key="1">
    <source>
        <dbReference type="EMBL" id="SMO67980.1"/>
    </source>
</evidence>
<dbReference type="Proteomes" id="UP000315971">
    <property type="component" value="Unassembled WGS sequence"/>
</dbReference>
<sequence>MRKLKQIVEALKRGEEVEVTVELEFDERHFLLVIGIISFVVFRLLF</sequence>
<evidence type="ECO:0000313" key="2">
    <source>
        <dbReference type="Proteomes" id="UP000315971"/>
    </source>
</evidence>
<name>A0A521DAS0_9SPHI</name>